<feature type="region of interest" description="Disordered" evidence="1">
    <location>
        <begin position="1"/>
        <end position="30"/>
    </location>
</feature>
<dbReference type="AlphaFoldDB" id="A0A9P6NQC3"/>
<gene>
    <name evidence="2" type="ORF">CROQUDRAFT_130088</name>
</gene>
<comment type="caution">
    <text evidence="2">The sequence shown here is derived from an EMBL/GenBank/DDBJ whole genome shotgun (WGS) entry which is preliminary data.</text>
</comment>
<proteinExistence type="predicted"/>
<dbReference type="Proteomes" id="UP000886653">
    <property type="component" value="Unassembled WGS sequence"/>
</dbReference>
<accession>A0A9P6NQC3</accession>
<evidence type="ECO:0000313" key="3">
    <source>
        <dbReference type="Proteomes" id="UP000886653"/>
    </source>
</evidence>
<reference evidence="2" key="1">
    <citation type="submission" date="2013-11" db="EMBL/GenBank/DDBJ databases">
        <title>Genome sequence of the fusiform rust pathogen reveals effectors for host alternation and coevolution with pine.</title>
        <authorList>
            <consortium name="DOE Joint Genome Institute"/>
            <person name="Smith K."/>
            <person name="Pendleton A."/>
            <person name="Kubisiak T."/>
            <person name="Anderson C."/>
            <person name="Salamov A."/>
            <person name="Aerts A."/>
            <person name="Riley R."/>
            <person name="Clum A."/>
            <person name="Lindquist E."/>
            <person name="Ence D."/>
            <person name="Campbell M."/>
            <person name="Kronenberg Z."/>
            <person name="Feau N."/>
            <person name="Dhillon B."/>
            <person name="Hamelin R."/>
            <person name="Burleigh J."/>
            <person name="Smith J."/>
            <person name="Yandell M."/>
            <person name="Nelson C."/>
            <person name="Grigoriev I."/>
            <person name="Davis J."/>
        </authorList>
    </citation>
    <scope>NUCLEOTIDE SEQUENCE</scope>
    <source>
        <strain evidence="2">G11</strain>
    </source>
</reference>
<dbReference type="EMBL" id="MU167213">
    <property type="protein sequence ID" value="KAG0151425.1"/>
    <property type="molecule type" value="Genomic_DNA"/>
</dbReference>
<protein>
    <submittedName>
        <fullName evidence="2">Uncharacterized protein</fullName>
    </submittedName>
</protein>
<evidence type="ECO:0000313" key="2">
    <source>
        <dbReference type="EMBL" id="KAG0151425.1"/>
    </source>
</evidence>
<sequence>MDMSARRAGKSGSAAAGEGLTPVRVPAPQDSNGVFTLAELELLTEEQRKAITEGNWVVVPPGELKPAAEVTGPADGTVTLTREQSVAWEAWQARERAMASEVENKMATISLEEGGDKSETDLHTAIEYRGRGCTPWVVSNN</sequence>
<evidence type="ECO:0000256" key="1">
    <source>
        <dbReference type="SAM" id="MobiDB-lite"/>
    </source>
</evidence>
<name>A0A9P6NQC3_9BASI</name>
<keyword evidence="3" id="KW-1185">Reference proteome</keyword>
<organism evidence="2 3">
    <name type="scientific">Cronartium quercuum f. sp. fusiforme G11</name>
    <dbReference type="NCBI Taxonomy" id="708437"/>
    <lineage>
        <taxon>Eukaryota</taxon>
        <taxon>Fungi</taxon>
        <taxon>Dikarya</taxon>
        <taxon>Basidiomycota</taxon>
        <taxon>Pucciniomycotina</taxon>
        <taxon>Pucciniomycetes</taxon>
        <taxon>Pucciniales</taxon>
        <taxon>Coleosporiaceae</taxon>
        <taxon>Cronartium</taxon>
    </lineage>
</organism>